<evidence type="ECO:0000313" key="3">
    <source>
        <dbReference type="Proteomes" id="UP000660729"/>
    </source>
</evidence>
<dbReference type="GO" id="GO:0005506">
    <property type="term" value="F:iron ion binding"/>
    <property type="evidence" value="ECO:0007669"/>
    <property type="project" value="InterPro"/>
</dbReference>
<dbReference type="Gene3D" id="1.10.630.10">
    <property type="entry name" value="Cytochrome P450"/>
    <property type="match status" value="1"/>
</dbReference>
<reference evidence="2" key="1">
    <citation type="submission" date="2020-04" db="EMBL/GenBank/DDBJ databases">
        <title>Draft genome resource of the tomato pathogen Pseudocercospora fuligena.</title>
        <authorList>
            <person name="Zaccaron A."/>
        </authorList>
    </citation>
    <scope>NUCLEOTIDE SEQUENCE</scope>
    <source>
        <strain evidence="2">PF001</strain>
    </source>
</reference>
<dbReference type="GO" id="GO:0020037">
    <property type="term" value="F:heme binding"/>
    <property type="evidence" value="ECO:0007669"/>
    <property type="project" value="InterPro"/>
</dbReference>
<keyword evidence="1" id="KW-1133">Transmembrane helix</keyword>
<dbReference type="SUPFAM" id="SSF48264">
    <property type="entry name" value="Cytochrome P450"/>
    <property type="match status" value="1"/>
</dbReference>
<keyword evidence="3" id="KW-1185">Reference proteome</keyword>
<feature type="transmembrane region" description="Helical" evidence="1">
    <location>
        <begin position="29"/>
        <end position="46"/>
    </location>
</feature>
<dbReference type="GO" id="GO:0004497">
    <property type="term" value="F:monooxygenase activity"/>
    <property type="evidence" value="ECO:0007669"/>
    <property type="project" value="InterPro"/>
</dbReference>
<comment type="caution">
    <text evidence="2">The sequence shown here is derived from an EMBL/GenBank/DDBJ whole genome shotgun (WGS) entry which is preliminary data.</text>
</comment>
<dbReference type="EMBL" id="JABCIY010000209">
    <property type="protein sequence ID" value="KAF7188521.1"/>
    <property type="molecule type" value="Genomic_DNA"/>
</dbReference>
<dbReference type="PANTHER" id="PTHR24306">
    <property type="match status" value="1"/>
</dbReference>
<accession>A0A8H6R9K5</accession>
<gene>
    <name evidence="2" type="ORF">HII31_10183</name>
</gene>
<dbReference type="PANTHER" id="PTHR24306:SF7">
    <property type="entry name" value="AHBB"/>
    <property type="match status" value="1"/>
</dbReference>
<dbReference type="InterPro" id="IPR036396">
    <property type="entry name" value="Cyt_P450_sf"/>
</dbReference>
<evidence type="ECO:0000313" key="2">
    <source>
        <dbReference type="EMBL" id="KAF7188521.1"/>
    </source>
</evidence>
<evidence type="ECO:0008006" key="4">
    <source>
        <dbReference type="Google" id="ProtNLM"/>
    </source>
</evidence>
<dbReference type="GO" id="GO:0016705">
    <property type="term" value="F:oxidoreductase activity, acting on paired donors, with incorporation or reduction of molecular oxygen"/>
    <property type="evidence" value="ECO:0007669"/>
    <property type="project" value="InterPro"/>
</dbReference>
<dbReference type="OrthoDB" id="3366823at2759"/>
<sequence length="303" mass="34374">MDVLGSGQGNLSNNHQTFKSTGLERQAPLSPTLLLLIAGFAFVLIVRHVGQRKSSSQLLEKGVVPVPVEPSWLPYLGHPLNLVWNANSYLNRLRSKYSGGIFSLNLLGTRHHILHTPGLTHTFFAQDEKANVNDVAEHIGIVVFGFPKDEGKKFQEAAGELHALGKYLVNEEFLGVMVERTTRRAEDYLADFVTGREDVAEQKPWERRSRVKKTTNSQGRAARDRIVERLLQFETAMEKRRNGEDPGPDWPCLQDVGHYVQERQNVYEKYGWSLRARAAYEYSLNWAANANSNGLTFWMLNRI</sequence>
<keyword evidence="1" id="KW-0472">Membrane</keyword>
<name>A0A8H6R9K5_9PEZI</name>
<dbReference type="Proteomes" id="UP000660729">
    <property type="component" value="Unassembled WGS sequence"/>
</dbReference>
<keyword evidence="1" id="KW-0812">Transmembrane</keyword>
<dbReference type="AlphaFoldDB" id="A0A8H6R9K5"/>
<protein>
    <recommendedName>
        <fullName evidence="4">Cytochrome P450</fullName>
    </recommendedName>
</protein>
<proteinExistence type="predicted"/>
<evidence type="ECO:0000256" key="1">
    <source>
        <dbReference type="SAM" id="Phobius"/>
    </source>
</evidence>
<organism evidence="2 3">
    <name type="scientific">Pseudocercospora fuligena</name>
    <dbReference type="NCBI Taxonomy" id="685502"/>
    <lineage>
        <taxon>Eukaryota</taxon>
        <taxon>Fungi</taxon>
        <taxon>Dikarya</taxon>
        <taxon>Ascomycota</taxon>
        <taxon>Pezizomycotina</taxon>
        <taxon>Dothideomycetes</taxon>
        <taxon>Dothideomycetidae</taxon>
        <taxon>Mycosphaerellales</taxon>
        <taxon>Mycosphaerellaceae</taxon>
        <taxon>Pseudocercospora</taxon>
    </lineage>
</organism>